<keyword evidence="5" id="KW-1185">Reference proteome</keyword>
<dbReference type="InterPro" id="IPR003680">
    <property type="entry name" value="Flavodoxin_fold"/>
</dbReference>
<evidence type="ECO:0000259" key="3">
    <source>
        <dbReference type="Pfam" id="PF02525"/>
    </source>
</evidence>
<dbReference type="Pfam" id="PF02525">
    <property type="entry name" value="Flavodoxin_2"/>
    <property type="match status" value="1"/>
</dbReference>
<dbReference type="PANTHER" id="PTHR10204:SF34">
    <property type="entry name" value="NAD(P)H DEHYDROGENASE [QUINONE] 1 ISOFORM 1"/>
    <property type="match status" value="1"/>
</dbReference>
<feature type="domain" description="Flavodoxin-like fold" evidence="3">
    <location>
        <begin position="70"/>
        <end position="202"/>
    </location>
</feature>
<evidence type="ECO:0000256" key="1">
    <source>
        <dbReference type="ARBA" id="ARBA00006252"/>
    </source>
</evidence>
<dbReference type="PANTHER" id="PTHR10204">
    <property type="entry name" value="NAD P H OXIDOREDUCTASE-RELATED"/>
    <property type="match status" value="1"/>
</dbReference>
<sequence>MIIIGVLIIGLYKYLNEKENSVKTINLNDYKTSFSNRQLEKLDGITSASVVPKKLIQNYKAHGFTKSQKKKALFIIGDPRDNSITFDMGTTAIKWFEENNMEVEVRDLYKMNWSPVLQLDEFYYQKDGIGSPTDDVKKEQDLITQADYIIFVYPNWHDTPISIIKGYQERVFARNFAYKSTPNGLEGLLKGKGLFTIMNCGYLGQGRGYVGDGKGQSKDMWNKYMTAYQILDEDQAAWWGMDNYGRFVNDIYPKNNSNTYESDLNNLRNDLINYLNKTFK</sequence>
<dbReference type="Proteomes" id="UP000515913">
    <property type="component" value="Chromosome"/>
</dbReference>
<protein>
    <submittedName>
        <fullName evidence="4">NAD(P)H-dependent oxidoreductase</fullName>
    </submittedName>
</protein>
<evidence type="ECO:0000313" key="5">
    <source>
        <dbReference type="Proteomes" id="UP000515913"/>
    </source>
</evidence>
<comment type="similarity">
    <text evidence="1">Belongs to the NAD(P)H dehydrogenase (quinone) family.</text>
</comment>
<dbReference type="SUPFAM" id="SSF52218">
    <property type="entry name" value="Flavoproteins"/>
    <property type="match status" value="1"/>
</dbReference>
<name>A0A7G9GZF2_9FUSO</name>
<keyword evidence="2" id="KW-0560">Oxidoreductase</keyword>
<dbReference type="Gene3D" id="3.40.50.360">
    <property type="match status" value="1"/>
</dbReference>
<reference evidence="4 5" key="1">
    <citation type="submission" date="2020-08" db="EMBL/GenBank/DDBJ databases">
        <authorList>
            <person name="Liu C."/>
            <person name="Sun Q."/>
        </authorList>
    </citation>
    <scope>NUCLEOTIDE SEQUENCE [LARGE SCALE GENOMIC DNA]</scope>
    <source>
        <strain evidence="4 5">NSJ-57</strain>
    </source>
</reference>
<evidence type="ECO:0000313" key="4">
    <source>
        <dbReference type="EMBL" id="QNM16184.1"/>
    </source>
</evidence>
<organism evidence="4 5">
    <name type="scientific">Fusobacterium hominis</name>
    <dbReference type="NCBI Taxonomy" id="2764326"/>
    <lineage>
        <taxon>Bacteria</taxon>
        <taxon>Fusobacteriati</taxon>
        <taxon>Fusobacteriota</taxon>
        <taxon>Fusobacteriia</taxon>
        <taxon>Fusobacteriales</taxon>
        <taxon>Fusobacteriaceae</taxon>
        <taxon>Fusobacterium</taxon>
    </lineage>
</organism>
<dbReference type="InterPro" id="IPR051545">
    <property type="entry name" value="NAD(P)H_dehydrogenase_qn"/>
</dbReference>
<dbReference type="EMBL" id="CP060637">
    <property type="protein sequence ID" value="QNM16184.1"/>
    <property type="molecule type" value="Genomic_DNA"/>
</dbReference>
<dbReference type="GO" id="GO:0003955">
    <property type="term" value="F:NAD(P)H dehydrogenase (quinone) activity"/>
    <property type="evidence" value="ECO:0007669"/>
    <property type="project" value="TreeGrafter"/>
</dbReference>
<gene>
    <name evidence="4" type="ORF">H9Q81_01830</name>
</gene>
<dbReference type="InterPro" id="IPR029039">
    <property type="entry name" value="Flavoprotein-like_sf"/>
</dbReference>
<dbReference type="KEGG" id="fho:H9Q81_01830"/>
<proteinExistence type="inferred from homology"/>
<evidence type="ECO:0000256" key="2">
    <source>
        <dbReference type="ARBA" id="ARBA00023002"/>
    </source>
</evidence>
<accession>A0A7G9GZF2</accession>
<dbReference type="GO" id="GO:0005829">
    <property type="term" value="C:cytosol"/>
    <property type="evidence" value="ECO:0007669"/>
    <property type="project" value="TreeGrafter"/>
</dbReference>
<dbReference type="AlphaFoldDB" id="A0A7G9GZF2"/>